<reference evidence="2 3" key="1">
    <citation type="submission" date="2022-09" db="EMBL/GenBank/DDBJ databases">
        <title>Genome sequencing of Flavivirga sp. MEBiC05379.</title>
        <authorList>
            <person name="Oh H.-M."/>
            <person name="Kwon K.K."/>
            <person name="Park M.J."/>
            <person name="Yang S.-H."/>
        </authorList>
    </citation>
    <scope>NUCLEOTIDE SEQUENCE [LARGE SCALE GENOMIC DNA]</scope>
    <source>
        <strain evidence="2 3">MEBiC05379</strain>
    </source>
</reference>
<dbReference type="PANTHER" id="PTHR47197:SF3">
    <property type="entry name" value="DIHYDRO-HEME D1 DEHYDROGENASE"/>
    <property type="match status" value="1"/>
</dbReference>
<proteinExistence type="predicted"/>
<name>A0ABU7XPH7_9FLAO</name>
<dbReference type="PANTHER" id="PTHR47197">
    <property type="entry name" value="PROTEIN NIRF"/>
    <property type="match status" value="1"/>
</dbReference>
<dbReference type="Proteomes" id="UP001337305">
    <property type="component" value="Unassembled WGS sequence"/>
</dbReference>
<dbReference type="SUPFAM" id="SSF51004">
    <property type="entry name" value="C-terminal (heme d1) domain of cytochrome cd1-nitrite reductase"/>
    <property type="match status" value="1"/>
</dbReference>
<dbReference type="EMBL" id="JAODOP010000004">
    <property type="protein sequence ID" value="MEF3832622.1"/>
    <property type="molecule type" value="Genomic_DNA"/>
</dbReference>
<dbReference type="InterPro" id="IPR051200">
    <property type="entry name" value="Host-pathogen_enzymatic-act"/>
</dbReference>
<dbReference type="InterPro" id="IPR015943">
    <property type="entry name" value="WD40/YVTN_repeat-like_dom_sf"/>
</dbReference>
<dbReference type="Pfam" id="PF16819">
    <property type="entry name" value="DUF5074"/>
    <property type="match status" value="1"/>
</dbReference>
<dbReference type="RefSeq" id="WP_303304997.1">
    <property type="nucleotide sequence ID" value="NZ_JAODOP010000004.1"/>
</dbReference>
<dbReference type="PROSITE" id="PS51257">
    <property type="entry name" value="PROKAR_LIPOPROTEIN"/>
    <property type="match status" value="1"/>
</dbReference>
<dbReference type="Gene3D" id="2.130.10.10">
    <property type="entry name" value="YVTN repeat-like/Quinoprotein amine dehydrogenase"/>
    <property type="match status" value="1"/>
</dbReference>
<keyword evidence="3" id="KW-1185">Reference proteome</keyword>
<keyword evidence="1" id="KW-0732">Signal</keyword>
<protein>
    <submittedName>
        <fullName evidence="2">Cell surface protein</fullName>
    </submittedName>
</protein>
<sequence length="350" mass="37963">MKINKLISKAFILSALFLASCSDDDSPQLPKGDYENGILISGEGSGAGTGSISFISNDLTTTENLIYKKVNTNELGVYLQSITFDNDRAFIVVDNTNSVTVVDRYTFEDKATITTGLNKPRYMETVDNKGYVTNWGSTADETDDFIAIVDLNTYAVDGTIAVGNGPERIIESNGKLYVSHKGGFGTNNIISVIDLSDNSVETITVGYKPDEIFVNTKGELVVLCGGNESWTGNETIASIVNINMSTNTEVSALTFADGEHPSLMVLDNGMLYYELGGKVYSIDEDATALSSTSIVESQGYLYGMEVKDDKIYLLDADFTDLSELNIYDLSTKNKITTKAIALGASKIYFN</sequence>
<dbReference type="InterPro" id="IPR031815">
    <property type="entry name" value="DUF5074"/>
</dbReference>
<evidence type="ECO:0000313" key="2">
    <source>
        <dbReference type="EMBL" id="MEF3832622.1"/>
    </source>
</evidence>
<dbReference type="InterPro" id="IPR011048">
    <property type="entry name" value="Haem_d1_sf"/>
</dbReference>
<organism evidence="2 3">
    <name type="scientific">Flavivirga spongiicola</name>
    <dbReference type="NCBI Taxonomy" id="421621"/>
    <lineage>
        <taxon>Bacteria</taxon>
        <taxon>Pseudomonadati</taxon>
        <taxon>Bacteroidota</taxon>
        <taxon>Flavobacteriia</taxon>
        <taxon>Flavobacteriales</taxon>
        <taxon>Flavobacteriaceae</taxon>
        <taxon>Flavivirga</taxon>
    </lineage>
</organism>
<comment type="caution">
    <text evidence="2">The sequence shown here is derived from an EMBL/GenBank/DDBJ whole genome shotgun (WGS) entry which is preliminary data.</text>
</comment>
<feature type="chain" id="PRO_5045530615" evidence="1">
    <location>
        <begin position="22"/>
        <end position="350"/>
    </location>
</feature>
<accession>A0ABU7XPH7</accession>
<gene>
    <name evidence="2" type="ORF">N1F79_05745</name>
</gene>
<evidence type="ECO:0000313" key="3">
    <source>
        <dbReference type="Proteomes" id="UP001337305"/>
    </source>
</evidence>
<feature type="signal peptide" evidence="1">
    <location>
        <begin position="1"/>
        <end position="21"/>
    </location>
</feature>
<evidence type="ECO:0000256" key="1">
    <source>
        <dbReference type="SAM" id="SignalP"/>
    </source>
</evidence>